<evidence type="ECO:0000259" key="7">
    <source>
        <dbReference type="PROSITE" id="PS51410"/>
    </source>
</evidence>
<gene>
    <name evidence="8" type="ORF">ASIM_LOCUS1735</name>
</gene>
<evidence type="ECO:0000313" key="9">
    <source>
        <dbReference type="Proteomes" id="UP000267096"/>
    </source>
</evidence>
<dbReference type="WBParaSite" id="ASIM_0000186501-mRNA-1">
    <property type="protein sequence ID" value="ASIM_0000186501-mRNA-1"/>
    <property type="gene ID" value="ASIM_0000186501"/>
</dbReference>
<dbReference type="InterPro" id="IPR019774">
    <property type="entry name" value="Aromatic-AA_hydroxylase_C"/>
</dbReference>
<keyword evidence="6" id="KW-0503">Monooxygenase</keyword>
<proteinExistence type="inferred from homology"/>
<dbReference type="PANTHER" id="PTHR11473:SF15">
    <property type="entry name" value="TYROSINE 3-MONOOXYGENASE"/>
    <property type="match status" value="1"/>
</dbReference>
<keyword evidence="5" id="KW-0408">Iron</keyword>
<dbReference type="AlphaFoldDB" id="A0A0M3J2V3"/>
<dbReference type="EMBL" id="UYRR01001986">
    <property type="protein sequence ID" value="VDK19161.1"/>
    <property type="molecule type" value="Genomic_DNA"/>
</dbReference>
<evidence type="ECO:0000256" key="6">
    <source>
        <dbReference type="ARBA" id="ARBA00023033"/>
    </source>
</evidence>
<comment type="cofactor">
    <cofactor evidence="1">
        <name>Fe(2+)</name>
        <dbReference type="ChEBI" id="CHEBI:29033"/>
    </cofactor>
</comment>
<keyword evidence="4" id="KW-0560">Oxidoreductase</keyword>
<dbReference type="SUPFAM" id="SSF56534">
    <property type="entry name" value="Aromatic aminoacid monoxygenases, catalytic and oligomerization domains"/>
    <property type="match status" value="1"/>
</dbReference>
<dbReference type="Proteomes" id="UP000267096">
    <property type="component" value="Unassembled WGS sequence"/>
</dbReference>
<protein>
    <submittedName>
        <fullName evidence="10">Tyrosine 3-monooxygenase (inferred by orthology to a C. elegans protein)</fullName>
    </submittedName>
</protein>
<dbReference type="InterPro" id="IPR036329">
    <property type="entry name" value="Aro-AA_hydroxylase_C_sf"/>
</dbReference>
<dbReference type="InterPro" id="IPR001273">
    <property type="entry name" value="ArAA_hydroxylase"/>
</dbReference>
<sequence length="250" mass="28203">MATEVDPRKFGARDSLVRQASIDRVQNEGLKRSNTLKHRKDLEQALQAGGILQQLNDEGIELIWSSKDDASMIFTAILTSQRELRSSTEFLCAVASTFHACGVHIRHIESRLGINEKANNSDESNAKTTTNNGNTLELLVECDCKKEAFIDAVSKLTAENQLTKLKLFKNAKNNINVMRDQEMPGSTVALQATFTFRTSVWFPVHVAELDKCFHCVIKYEPTTDPRHPGYGDKEYIERRAKLNDVARVYK</sequence>
<evidence type="ECO:0000256" key="5">
    <source>
        <dbReference type="ARBA" id="ARBA00023004"/>
    </source>
</evidence>
<feature type="domain" description="Biopterin-dependent aromatic amino acid hydroxylase family profile" evidence="7">
    <location>
        <begin position="187"/>
        <end position="250"/>
    </location>
</feature>
<dbReference type="Gene3D" id="1.10.800.10">
    <property type="entry name" value="Aromatic amino acid hydroxylase"/>
    <property type="match status" value="1"/>
</dbReference>
<dbReference type="PANTHER" id="PTHR11473">
    <property type="entry name" value="AROMATIC AMINO ACID HYDROXYLASE"/>
    <property type="match status" value="1"/>
</dbReference>
<accession>A0A0M3J2V3</accession>
<dbReference type="Pfam" id="PF00351">
    <property type="entry name" value="Biopterin_H"/>
    <property type="match status" value="1"/>
</dbReference>
<reference evidence="8 9" key="2">
    <citation type="submission" date="2018-11" db="EMBL/GenBank/DDBJ databases">
        <authorList>
            <consortium name="Pathogen Informatics"/>
        </authorList>
    </citation>
    <scope>NUCLEOTIDE SEQUENCE [LARGE SCALE GENOMIC DNA]</scope>
</reference>
<evidence type="ECO:0000256" key="3">
    <source>
        <dbReference type="ARBA" id="ARBA00022723"/>
    </source>
</evidence>
<keyword evidence="3" id="KW-0479">Metal-binding</keyword>
<comment type="similarity">
    <text evidence="2">Belongs to the biopterin-dependent aromatic amino acid hydroxylase family.</text>
</comment>
<evidence type="ECO:0000256" key="1">
    <source>
        <dbReference type="ARBA" id="ARBA00001954"/>
    </source>
</evidence>
<dbReference type="GO" id="GO:0006585">
    <property type="term" value="P:dopamine biosynthetic process from tyrosine"/>
    <property type="evidence" value="ECO:0007669"/>
    <property type="project" value="TreeGrafter"/>
</dbReference>
<evidence type="ECO:0000313" key="10">
    <source>
        <dbReference type="WBParaSite" id="ASIM_0000186501-mRNA-1"/>
    </source>
</evidence>
<keyword evidence="9" id="KW-1185">Reference proteome</keyword>
<evidence type="ECO:0000256" key="2">
    <source>
        <dbReference type="ARBA" id="ARBA00009712"/>
    </source>
</evidence>
<evidence type="ECO:0000256" key="4">
    <source>
        <dbReference type="ARBA" id="ARBA00023002"/>
    </source>
</evidence>
<reference evidence="10" key="1">
    <citation type="submission" date="2017-02" db="UniProtKB">
        <authorList>
            <consortium name="WormBaseParasite"/>
        </authorList>
    </citation>
    <scope>IDENTIFICATION</scope>
</reference>
<evidence type="ECO:0000313" key="8">
    <source>
        <dbReference type="EMBL" id="VDK19161.1"/>
    </source>
</evidence>
<dbReference type="GO" id="GO:0030424">
    <property type="term" value="C:axon"/>
    <property type="evidence" value="ECO:0007669"/>
    <property type="project" value="TreeGrafter"/>
</dbReference>
<name>A0A0M3J2V3_ANISI</name>
<dbReference type="PROSITE" id="PS51410">
    <property type="entry name" value="BH4_AAA_HYDROXYL_2"/>
    <property type="match status" value="1"/>
</dbReference>
<dbReference type="GO" id="GO:0004511">
    <property type="term" value="F:tyrosine 3-monooxygenase activity"/>
    <property type="evidence" value="ECO:0007669"/>
    <property type="project" value="TreeGrafter"/>
</dbReference>
<organism evidence="10">
    <name type="scientific">Anisakis simplex</name>
    <name type="common">Herring worm</name>
    <dbReference type="NCBI Taxonomy" id="6269"/>
    <lineage>
        <taxon>Eukaryota</taxon>
        <taxon>Metazoa</taxon>
        <taxon>Ecdysozoa</taxon>
        <taxon>Nematoda</taxon>
        <taxon>Chromadorea</taxon>
        <taxon>Rhabditida</taxon>
        <taxon>Spirurina</taxon>
        <taxon>Ascaridomorpha</taxon>
        <taxon>Ascaridoidea</taxon>
        <taxon>Anisakidae</taxon>
        <taxon>Anisakis</taxon>
        <taxon>Anisakis simplex complex</taxon>
    </lineage>
</organism>
<dbReference type="OrthoDB" id="5874217at2759"/>
<dbReference type="GO" id="GO:0005506">
    <property type="term" value="F:iron ion binding"/>
    <property type="evidence" value="ECO:0007669"/>
    <property type="project" value="InterPro"/>
</dbReference>
<dbReference type="GO" id="GO:0005737">
    <property type="term" value="C:cytoplasm"/>
    <property type="evidence" value="ECO:0007669"/>
    <property type="project" value="TreeGrafter"/>
</dbReference>
<dbReference type="GO" id="GO:0043204">
    <property type="term" value="C:perikaryon"/>
    <property type="evidence" value="ECO:0007669"/>
    <property type="project" value="TreeGrafter"/>
</dbReference>
<dbReference type="InterPro" id="IPR036951">
    <property type="entry name" value="ArAA_hydroxylase_sf"/>
</dbReference>